<dbReference type="EMBL" id="BAPF01000050">
    <property type="protein sequence ID" value="GBQ85018.1"/>
    <property type="molecule type" value="Genomic_DNA"/>
</dbReference>
<keyword evidence="2" id="KW-1185">Reference proteome</keyword>
<gene>
    <name evidence="1" type="ORF">AA14337_2972</name>
</gene>
<evidence type="ECO:0000313" key="2">
    <source>
        <dbReference type="Proteomes" id="UP001065047"/>
    </source>
</evidence>
<dbReference type="RefSeq" id="WP_061505548.1">
    <property type="nucleotide sequence ID" value="NZ_BAPF01000050.1"/>
</dbReference>
<evidence type="ECO:0000313" key="1">
    <source>
        <dbReference type="EMBL" id="GBQ85018.1"/>
    </source>
</evidence>
<organism evidence="1 2">
    <name type="scientific">Acetobacter malorum DSM 14337</name>
    <dbReference type="NCBI Taxonomy" id="1307910"/>
    <lineage>
        <taxon>Bacteria</taxon>
        <taxon>Pseudomonadati</taxon>
        <taxon>Pseudomonadota</taxon>
        <taxon>Alphaproteobacteria</taxon>
        <taxon>Acetobacterales</taxon>
        <taxon>Acetobacteraceae</taxon>
        <taxon>Acetobacter</taxon>
    </lineage>
</organism>
<proteinExistence type="predicted"/>
<reference evidence="1" key="1">
    <citation type="submission" date="2013-04" db="EMBL/GenBank/DDBJ databases">
        <title>The genome sequencing project of 58 acetic acid bacteria.</title>
        <authorList>
            <person name="Okamoto-Kainuma A."/>
            <person name="Ishikawa M."/>
            <person name="Umino S."/>
            <person name="Koizumi Y."/>
            <person name="Shiwa Y."/>
            <person name="Yoshikawa H."/>
            <person name="Matsutani M."/>
            <person name="Matsushita K."/>
        </authorList>
    </citation>
    <scope>NUCLEOTIDE SEQUENCE</scope>
    <source>
        <strain evidence="1">DSM 14337</strain>
    </source>
</reference>
<accession>A0ABQ0PYW5</accession>
<comment type="caution">
    <text evidence="1">The sequence shown here is derived from an EMBL/GenBank/DDBJ whole genome shotgun (WGS) entry which is preliminary data.</text>
</comment>
<protein>
    <submittedName>
        <fullName evidence="1">Uncharacterized protein</fullName>
    </submittedName>
</protein>
<dbReference type="GeneID" id="29556828"/>
<dbReference type="Proteomes" id="UP001065047">
    <property type="component" value="Unassembled WGS sequence"/>
</dbReference>
<name>A0ABQ0PYW5_9PROT</name>
<sequence length="315" mass="34451">MTFKKNETIESLLLGNSIEFSEGPKPGTVQFYPNRDMQARLKLPFRNVVTGVDVKDLAPKADVTITRQGSGDKKFYARMDPGKFGIDYAASDVTSLSYKPKNGAQRLFGDNSPLVSSFSIHRIFRGPTDCRKPSWVLNVDYLHGKPGVKVECTNPDRIFSPSGGVSMYFLQRAFAGLDPERCERMTALATQMTVDYRLRHNTTFTPSQAGAAALLSYAFSDAPAWGEQNRLSAVNEIGIIIEGSLNDLGIPDSDVVSIMNKVSALPLYEQSAFLMATTSVRGGCITSDMHEAVERAIEAPDLLLASTPEEEPPSP</sequence>